<evidence type="ECO:0000259" key="2">
    <source>
        <dbReference type="Pfam" id="PF05876"/>
    </source>
</evidence>
<feature type="domain" description="Phage terminase large subunit GpA ATPase" evidence="2">
    <location>
        <begin position="39"/>
        <end position="284"/>
    </location>
</feature>
<feature type="region of interest" description="Disordered" evidence="1">
    <location>
        <begin position="590"/>
        <end position="637"/>
    </location>
</feature>
<evidence type="ECO:0000313" key="5">
    <source>
        <dbReference type="Proteomes" id="UP000317550"/>
    </source>
</evidence>
<dbReference type="AlphaFoldDB" id="A0A516SAX8"/>
<dbReference type="RefSeq" id="WP_143856222.1">
    <property type="nucleotide sequence ID" value="NZ_CP041730.1"/>
</dbReference>
<organism evidence="4 5">
    <name type="scientific">Chitinimonas arctica</name>
    <dbReference type="NCBI Taxonomy" id="2594795"/>
    <lineage>
        <taxon>Bacteria</taxon>
        <taxon>Pseudomonadati</taxon>
        <taxon>Pseudomonadota</taxon>
        <taxon>Betaproteobacteria</taxon>
        <taxon>Neisseriales</taxon>
        <taxon>Chitinibacteraceae</taxon>
        <taxon>Chitinimonas</taxon>
    </lineage>
</organism>
<feature type="compositionally biased region" description="Pro residues" evidence="1">
    <location>
        <begin position="593"/>
        <end position="604"/>
    </location>
</feature>
<dbReference type="InterPro" id="IPR046453">
    <property type="entry name" value="GpA_ATPase"/>
</dbReference>
<evidence type="ECO:0000259" key="3">
    <source>
        <dbReference type="Pfam" id="PF20454"/>
    </source>
</evidence>
<dbReference type="EMBL" id="CP041730">
    <property type="protein sequence ID" value="QDQ25297.1"/>
    <property type="molecule type" value="Genomic_DNA"/>
</dbReference>
<gene>
    <name evidence="4" type="ORF">FNU76_02415</name>
</gene>
<dbReference type="Proteomes" id="UP000317550">
    <property type="component" value="Chromosome"/>
</dbReference>
<dbReference type="OrthoDB" id="5181253at2"/>
<name>A0A516SAX8_9NEIS</name>
<dbReference type="PANTHER" id="PTHR34413">
    <property type="entry name" value="PROPHAGE TAIL FIBER ASSEMBLY PROTEIN HOMOLOG TFAE-RELATED-RELATED"/>
    <property type="match status" value="1"/>
</dbReference>
<dbReference type="KEGG" id="cari:FNU76_02415"/>
<reference evidence="5" key="1">
    <citation type="submission" date="2019-07" db="EMBL/GenBank/DDBJ databases">
        <title>Chitinimonas sp. nov., isolated from Ny-Alesund, arctica soil.</title>
        <authorList>
            <person name="Xu Q."/>
            <person name="Peng F."/>
        </authorList>
    </citation>
    <scope>NUCLEOTIDE SEQUENCE [LARGE SCALE GENOMIC DNA]</scope>
    <source>
        <strain evidence="5">R3-44</strain>
    </source>
</reference>
<dbReference type="Pfam" id="PF20454">
    <property type="entry name" value="GpA_nuclease"/>
    <property type="match status" value="1"/>
</dbReference>
<keyword evidence="5" id="KW-1185">Reference proteome</keyword>
<dbReference type="InterPro" id="IPR008866">
    <property type="entry name" value="Phage_lambda_GpA-like"/>
</dbReference>
<dbReference type="GO" id="GO:0005524">
    <property type="term" value="F:ATP binding"/>
    <property type="evidence" value="ECO:0007669"/>
    <property type="project" value="InterPro"/>
</dbReference>
<dbReference type="InterPro" id="IPR046454">
    <property type="entry name" value="GpA_endonuclease"/>
</dbReference>
<feature type="domain" description="Terminase large subunit GpA endonuclease" evidence="3">
    <location>
        <begin position="293"/>
        <end position="575"/>
    </location>
</feature>
<dbReference type="PANTHER" id="PTHR34413:SF2">
    <property type="entry name" value="PROPHAGE TAIL FIBER ASSEMBLY PROTEIN HOMOLOG TFAE-RELATED"/>
    <property type="match status" value="1"/>
</dbReference>
<proteinExistence type="inferred from homology"/>
<dbReference type="InterPro" id="IPR051220">
    <property type="entry name" value="TFA_Chaperone"/>
</dbReference>
<accession>A0A516SAX8</accession>
<protein>
    <submittedName>
        <fullName evidence="4">Phage terminase large subunit family protein</fullName>
    </submittedName>
</protein>
<feature type="compositionally biased region" description="Basic residues" evidence="1">
    <location>
        <begin position="625"/>
        <end position="637"/>
    </location>
</feature>
<dbReference type="InterPro" id="IPR027417">
    <property type="entry name" value="P-loop_NTPase"/>
</dbReference>
<dbReference type="HAMAP" id="MF_04144">
    <property type="entry name" value="TERL_LAMBDA"/>
    <property type="match status" value="1"/>
</dbReference>
<evidence type="ECO:0000313" key="4">
    <source>
        <dbReference type="EMBL" id="QDQ25297.1"/>
    </source>
</evidence>
<dbReference type="GO" id="GO:0016887">
    <property type="term" value="F:ATP hydrolysis activity"/>
    <property type="evidence" value="ECO:0007669"/>
    <property type="project" value="InterPro"/>
</dbReference>
<sequence length="637" mass="70713">MIPNLQQALRLASKVWAPPRRITVSQWADEALYLSPEDSAEAGKFRTDRAPYQRGIMDAFHAEGVEEVAVMASSQVGKTLIFKAVIGCFIAEDPSPILVVQPTVEMAEVFSKDRLAPMIRDTPALRGKVLEAKSRDSGNTILKKNFPGGHITLIGANAPAGLASRPIRIVLFDEVDRYPDSAGTEGDPVNLGRKRTITFRSRKKIGMFSTPGIKGKSRIERAWLRSDQRRYHVPCPQCSHMHVLRWANMLFDPAQPELARMVCPQNGCVITDADKPAMLASGQWIAGNPGSHIAGFHLNELYSPWRLFSEVVTEYLSAQGNPEELKTWWNTSMGEPYEEAGEQADAEGLAKRRESYDAQTLPADVLVVTAGVDTHPDRLEVELVGWGMGEESWGIEPIVLHGATVEPDVWQRLDALLATVRCQTEDGRTLRVMATCIDSGGHSVQQVYEFCTPRAARNIWAIKGQGGARPVWPKRQSKSKKYQGHILRMIGVDTAKDAIYARFNITESGKAGYCHFSLAYDEDWFTQATVEKRLTKTDKRGQEIRIWEKPAGARNEALDCRAYAYAALQGLKIERRLVLARRTIVPAYEAPDPVVPLTPPPPARPVETTARTPRAPPTPGASRLPARRTVHSGYLKR</sequence>
<evidence type="ECO:0000256" key="1">
    <source>
        <dbReference type="SAM" id="MobiDB-lite"/>
    </source>
</evidence>
<dbReference type="Gene3D" id="3.40.50.300">
    <property type="entry name" value="P-loop containing nucleotide triphosphate hydrolases"/>
    <property type="match status" value="1"/>
</dbReference>
<dbReference type="Pfam" id="PF05876">
    <property type="entry name" value="GpA_ATPase"/>
    <property type="match status" value="1"/>
</dbReference>
<dbReference type="GO" id="GO:0004519">
    <property type="term" value="F:endonuclease activity"/>
    <property type="evidence" value="ECO:0007669"/>
    <property type="project" value="InterPro"/>
</dbReference>